<dbReference type="AlphaFoldDB" id="V4B6K6"/>
<dbReference type="InterPro" id="IPR036483">
    <property type="entry name" value="PWI_dom_sf"/>
</dbReference>
<evidence type="ECO:0000259" key="4">
    <source>
        <dbReference type="PROSITE" id="PS51025"/>
    </source>
</evidence>
<accession>V4B6K6</accession>
<evidence type="ECO:0000313" key="5">
    <source>
        <dbReference type="EMBL" id="ESP03151.1"/>
    </source>
</evidence>
<dbReference type="GO" id="GO:0005681">
    <property type="term" value="C:spliceosomal complex"/>
    <property type="evidence" value="ECO:0007669"/>
    <property type="project" value="TreeGrafter"/>
</dbReference>
<dbReference type="PANTHER" id="PTHR23148:SF0">
    <property type="entry name" value="SERINE_ARGININE REPETITIVE MATRIX PROTEIN 1"/>
    <property type="match status" value="1"/>
</dbReference>
<keyword evidence="2" id="KW-0508">mRNA splicing</keyword>
<dbReference type="STRING" id="225164.V4B6K6"/>
<dbReference type="InterPro" id="IPR002483">
    <property type="entry name" value="PWI_dom"/>
</dbReference>
<protein>
    <recommendedName>
        <fullName evidence="3">Serine/arginine repetitive matrix protein 1</fullName>
    </recommendedName>
</protein>
<dbReference type="SMART" id="SM00311">
    <property type="entry name" value="PWI"/>
    <property type="match status" value="1"/>
</dbReference>
<dbReference type="InterPro" id="IPR052225">
    <property type="entry name" value="Ser/Arg_repetitive_matrix"/>
</dbReference>
<sequence length="138" mass="15998">MSDAGFFKGTTAEQDTRFADKKKKLMKSMKFGDSLENKVDMTKVNVDTLKPWIAQRITELLGIEDDVVVEFVYNQLEERFPDPKDMQINLTGFLNPKNARIFLQELWELLVSAQENIAGIPSKFLEQKKEEIKKRQVN</sequence>
<evidence type="ECO:0000256" key="2">
    <source>
        <dbReference type="ARBA" id="ARBA00023187"/>
    </source>
</evidence>
<dbReference type="Pfam" id="PF01480">
    <property type="entry name" value="PWI"/>
    <property type="match status" value="1"/>
</dbReference>
<evidence type="ECO:0000256" key="3">
    <source>
        <dbReference type="ARBA" id="ARBA00067280"/>
    </source>
</evidence>
<evidence type="ECO:0000313" key="6">
    <source>
        <dbReference type="Proteomes" id="UP000030746"/>
    </source>
</evidence>
<dbReference type="GO" id="GO:0048024">
    <property type="term" value="P:regulation of mRNA splicing, via spliceosome"/>
    <property type="evidence" value="ECO:0007669"/>
    <property type="project" value="TreeGrafter"/>
</dbReference>
<keyword evidence="1" id="KW-0507">mRNA processing</keyword>
<dbReference type="GeneID" id="20233970"/>
<dbReference type="HOGENOM" id="CLU_032410_3_0_1"/>
<proteinExistence type="predicted"/>
<reference evidence="5 6" key="1">
    <citation type="journal article" date="2013" name="Nature">
        <title>Insights into bilaterian evolution from three spiralian genomes.</title>
        <authorList>
            <person name="Simakov O."/>
            <person name="Marletaz F."/>
            <person name="Cho S.J."/>
            <person name="Edsinger-Gonzales E."/>
            <person name="Havlak P."/>
            <person name="Hellsten U."/>
            <person name="Kuo D.H."/>
            <person name="Larsson T."/>
            <person name="Lv J."/>
            <person name="Arendt D."/>
            <person name="Savage R."/>
            <person name="Osoegawa K."/>
            <person name="de Jong P."/>
            <person name="Grimwood J."/>
            <person name="Chapman J.A."/>
            <person name="Shapiro H."/>
            <person name="Aerts A."/>
            <person name="Otillar R.P."/>
            <person name="Terry A.Y."/>
            <person name="Boore J.L."/>
            <person name="Grigoriev I.V."/>
            <person name="Lindberg D.R."/>
            <person name="Seaver E.C."/>
            <person name="Weisblat D.A."/>
            <person name="Putnam N.H."/>
            <person name="Rokhsar D.S."/>
        </authorList>
    </citation>
    <scope>NUCLEOTIDE SEQUENCE [LARGE SCALE GENOMIC DNA]</scope>
</reference>
<dbReference type="CTD" id="20233970"/>
<keyword evidence="6" id="KW-1185">Reference proteome</keyword>
<dbReference type="Proteomes" id="UP000030746">
    <property type="component" value="Unassembled WGS sequence"/>
</dbReference>
<dbReference type="GO" id="GO:0008380">
    <property type="term" value="P:RNA splicing"/>
    <property type="evidence" value="ECO:0007669"/>
    <property type="project" value="UniProtKB-KW"/>
</dbReference>
<dbReference type="Gene3D" id="1.20.1390.10">
    <property type="entry name" value="PWI domain"/>
    <property type="match status" value="1"/>
</dbReference>
<dbReference type="GO" id="GO:0003723">
    <property type="term" value="F:RNA binding"/>
    <property type="evidence" value="ECO:0007669"/>
    <property type="project" value="TreeGrafter"/>
</dbReference>
<dbReference type="PANTHER" id="PTHR23148">
    <property type="entry name" value="SERINE/ARGININE REGULATED NUCLEAR MATRIX PROTEIN"/>
    <property type="match status" value="1"/>
</dbReference>
<name>V4B6K6_LOTGI</name>
<organism evidence="5 6">
    <name type="scientific">Lottia gigantea</name>
    <name type="common">Giant owl limpet</name>
    <dbReference type="NCBI Taxonomy" id="225164"/>
    <lineage>
        <taxon>Eukaryota</taxon>
        <taxon>Metazoa</taxon>
        <taxon>Spiralia</taxon>
        <taxon>Lophotrochozoa</taxon>
        <taxon>Mollusca</taxon>
        <taxon>Gastropoda</taxon>
        <taxon>Patellogastropoda</taxon>
        <taxon>Lottioidea</taxon>
        <taxon>Lottiidae</taxon>
        <taxon>Lottia</taxon>
    </lineage>
</organism>
<dbReference type="OMA" id="WISNRIT"/>
<dbReference type="FunFam" id="1.20.1390.10:FF:000002">
    <property type="entry name" value="Serine/arginine repetitive matrix 1 isoform 2"/>
    <property type="match status" value="1"/>
</dbReference>
<dbReference type="KEGG" id="lgi:LOTGIDRAFT_137917"/>
<dbReference type="RefSeq" id="XP_009046201.1">
    <property type="nucleotide sequence ID" value="XM_009047953.1"/>
</dbReference>
<gene>
    <name evidence="5" type="ORF">LOTGIDRAFT_137917</name>
</gene>
<dbReference type="GO" id="GO:0006397">
    <property type="term" value="P:mRNA processing"/>
    <property type="evidence" value="ECO:0007669"/>
    <property type="project" value="UniProtKB-KW"/>
</dbReference>
<dbReference type="EMBL" id="KB200109">
    <property type="protein sequence ID" value="ESP03151.1"/>
    <property type="molecule type" value="Genomic_DNA"/>
</dbReference>
<evidence type="ECO:0000256" key="1">
    <source>
        <dbReference type="ARBA" id="ARBA00022664"/>
    </source>
</evidence>
<dbReference type="PROSITE" id="PS51025">
    <property type="entry name" value="PWI"/>
    <property type="match status" value="1"/>
</dbReference>
<feature type="domain" description="PWI" evidence="4">
    <location>
        <begin position="28"/>
        <end position="127"/>
    </location>
</feature>
<dbReference type="SUPFAM" id="SSF101233">
    <property type="entry name" value="PWI domain"/>
    <property type="match status" value="1"/>
</dbReference>
<dbReference type="OrthoDB" id="163257at2759"/>